<gene>
    <name evidence="3" type="ORF">GCM10023147_37930</name>
</gene>
<evidence type="ECO:0000313" key="4">
    <source>
        <dbReference type="Proteomes" id="UP001500635"/>
    </source>
</evidence>
<evidence type="ECO:0000256" key="1">
    <source>
        <dbReference type="SAM" id="MobiDB-lite"/>
    </source>
</evidence>
<name>A0ABP8K3K7_9ACTN</name>
<accession>A0ABP8K3K7</accession>
<keyword evidence="2" id="KW-0472">Membrane</keyword>
<evidence type="ECO:0000256" key="2">
    <source>
        <dbReference type="SAM" id="Phobius"/>
    </source>
</evidence>
<dbReference type="InterPro" id="IPR019051">
    <property type="entry name" value="Trp_biosyn_TM_oprn/chp"/>
</dbReference>
<dbReference type="Proteomes" id="UP001500635">
    <property type="component" value="Unassembled WGS sequence"/>
</dbReference>
<dbReference type="RefSeq" id="WP_344998932.1">
    <property type="nucleotide sequence ID" value="NZ_BAABFR010000074.1"/>
</dbReference>
<feature type="transmembrane region" description="Helical" evidence="2">
    <location>
        <begin position="128"/>
        <end position="148"/>
    </location>
</feature>
<reference evidence="4" key="1">
    <citation type="journal article" date="2019" name="Int. J. Syst. Evol. Microbiol.">
        <title>The Global Catalogue of Microorganisms (GCM) 10K type strain sequencing project: providing services to taxonomists for standard genome sequencing and annotation.</title>
        <authorList>
            <consortium name="The Broad Institute Genomics Platform"/>
            <consortium name="The Broad Institute Genome Sequencing Center for Infectious Disease"/>
            <person name="Wu L."/>
            <person name="Ma J."/>
        </authorList>
    </citation>
    <scope>NUCLEOTIDE SEQUENCE [LARGE SCALE GENOMIC DNA]</scope>
    <source>
        <strain evidence="4">JCM 17688</strain>
    </source>
</reference>
<protein>
    <submittedName>
        <fullName evidence="3">TIGR02234 family membrane protein</fullName>
    </submittedName>
</protein>
<organism evidence="3 4">
    <name type="scientific">Tsukamurella soli</name>
    <dbReference type="NCBI Taxonomy" id="644556"/>
    <lineage>
        <taxon>Bacteria</taxon>
        <taxon>Bacillati</taxon>
        <taxon>Actinomycetota</taxon>
        <taxon>Actinomycetes</taxon>
        <taxon>Mycobacteriales</taxon>
        <taxon>Tsukamurellaceae</taxon>
        <taxon>Tsukamurella</taxon>
    </lineage>
</organism>
<keyword evidence="2" id="KW-1133">Transmembrane helix</keyword>
<dbReference type="Pfam" id="PF09534">
    <property type="entry name" value="Trp_oprn_chp"/>
    <property type="match status" value="1"/>
</dbReference>
<feature type="region of interest" description="Disordered" evidence="1">
    <location>
        <begin position="186"/>
        <end position="251"/>
    </location>
</feature>
<proteinExistence type="predicted"/>
<dbReference type="InterPro" id="IPR011746">
    <property type="entry name" value="Trp_synth-assoc_CHP"/>
</dbReference>
<keyword evidence="2" id="KW-0812">Transmembrane</keyword>
<dbReference type="EMBL" id="BAABFR010000074">
    <property type="protein sequence ID" value="GAA4399878.1"/>
    <property type="molecule type" value="Genomic_DNA"/>
</dbReference>
<evidence type="ECO:0000313" key="3">
    <source>
        <dbReference type="EMBL" id="GAA4399878.1"/>
    </source>
</evidence>
<feature type="transmembrane region" description="Helical" evidence="2">
    <location>
        <begin position="79"/>
        <end position="99"/>
    </location>
</feature>
<keyword evidence="4" id="KW-1185">Reference proteome</keyword>
<sequence length="251" mass="24934">MTARRSLGITSALLVVAAVLLWVSSRMTWVAVTVADGLSPERHLSASGQQWAGALTPLALVILAGIAAAVALKNRMRRVVAVLIAVVAVAATVPALGVLTSDPDVGHAEQALDLPHKDVVVLIDAHHVAPVVALLGSLAAVAAAVVLIRGSRSTGGGAGMDGRYLAPGARRAELERKVFADAAGRNAGATGAEPGAASTPQGDAGAGDDDGDGSGLSERDLWDALDTGADPTEVDGEASAGPGDVTGGTGR</sequence>
<comment type="caution">
    <text evidence="3">The sequence shown here is derived from an EMBL/GenBank/DDBJ whole genome shotgun (WGS) entry which is preliminary data.</text>
</comment>
<feature type="transmembrane region" description="Helical" evidence="2">
    <location>
        <begin position="51"/>
        <end position="72"/>
    </location>
</feature>
<dbReference type="NCBIfam" id="TIGR02234">
    <property type="entry name" value="trp_oprn_chp"/>
    <property type="match status" value="1"/>
</dbReference>